<sequence>MAPGQGPKRDRSHHHPGWHRPSIGNQKDRRTRKRRHQAFSRLEKARHADWPRRSDLPFGSIIAVDGHGILDSGWDDITRRCAVGARHAVPSVNVAYPAHAAPSRPEKQFGQSIPGSIPTIVRSFKSAATKRINESGGAPGGKLWQRNYWEHIVRDEVELHHIRENIFNTTRFGGNRTGCIVHHRGME</sequence>
<dbReference type="InterPro" id="IPR036515">
    <property type="entry name" value="Transposase_17_sf"/>
</dbReference>
<evidence type="ECO:0000256" key="1">
    <source>
        <dbReference type="SAM" id="MobiDB-lite"/>
    </source>
</evidence>
<dbReference type="EMBL" id="CAADEX010000046">
    <property type="protein sequence ID" value="VFJ54388.1"/>
    <property type="molecule type" value="Genomic_DNA"/>
</dbReference>
<protein>
    <submittedName>
        <fullName evidence="2">Uncharacterized protein</fullName>
    </submittedName>
</protein>
<feature type="region of interest" description="Disordered" evidence="1">
    <location>
        <begin position="1"/>
        <end position="47"/>
    </location>
</feature>
<name>A0A450SL95_9GAMM</name>
<accession>A0A450SL95</accession>
<dbReference type="AlphaFoldDB" id="A0A450SL95"/>
<dbReference type="GO" id="GO:0003677">
    <property type="term" value="F:DNA binding"/>
    <property type="evidence" value="ECO:0007669"/>
    <property type="project" value="InterPro"/>
</dbReference>
<dbReference type="GO" id="GO:0006313">
    <property type="term" value="P:DNA transposition"/>
    <property type="evidence" value="ECO:0007669"/>
    <property type="project" value="InterPro"/>
</dbReference>
<dbReference type="SUPFAM" id="SSF143422">
    <property type="entry name" value="Transposase IS200-like"/>
    <property type="match status" value="1"/>
</dbReference>
<reference evidence="2" key="1">
    <citation type="submission" date="2019-02" db="EMBL/GenBank/DDBJ databases">
        <authorList>
            <person name="Gruber-Vodicka R. H."/>
            <person name="Seah K. B. B."/>
        </authorList>
    </citation>
    <scope>NUCLEOTIDE SEQUENCE</scope>
    <source>
        <strain evidence="2">BECK_DK47</strain>
    </source>
</reference>
<dbReference type="GO" id="GO:0004803">
    <property type="term" value="F:transposase activity"/>
    <property type="evidence" value="ECO:0007669"/>
    <property type="project" value="InterPro"/>
</dbReference>
<proteinExistence type="predicted"/>
<evidence type="ECO:0000313" key="2">
    <source>
        <dbReference type="EMBL" id="VFJ54388.1"/>
    </source>
</evidence>
<feature type="compositionally biased region" description="Basic residues" evidence="1">
    <location>
        <begin position="29"/>
        <end position="38"/>
    </location>
</feature>
<gene>
    <name evidence="2" type="ORF">BECKDK2373B_GA0170837_104623</name>
</gene>
<dbReference type="Gene3D" id="3.30.70.1290">
    <property type="entry name" value="Transposase IS200-like"/>
    <property type="match status" value="1"/>
</dbReference>
<organism evidence="2">
    <name type="scientific">Candidatus Kentrum sp. DK</name>
    <dbReference type="NCBI Taxonomy" id="2126562"/>
    <lineage>
        <taxon>Bacteria</taxon>
        <taxon>Pseudomonadati</taxon>
        <taxon>Pseudomonadota</taxon>
        <taxon>Gammaproteobacteria</taxon>
        <taxon>Candidatus Kentrum</taxon>
    </lineage>
</organism>